<evidence type="ECO:0000313" key="4">
    <source>
        <dbReference type="Proteomes" id="UP000175829"/>
    </source>
</evidence>
<dbReference type="EMBL" id="LJGV01000022">
    <property type="protein sequence ID" value="OEU97480.1"/>
    <property type="molecule type" value="Genomic_DNA"/>
</dbReference>
<dbReference type="Pfam" id="PF18986">
    <property type="entry name" value="DUF5719"/>
    <property type="match status" value="1"/>
</dbReference>
<reference evidence="3 4" key="1">
    <citation type="journal article" date="2016" name="Front. Microbiol.">
        <title>Comparative Genomics Analysis of Streptomyces Species Reveals Their Adaptation to the Marine Environment and Their Diversity at the Genomic Level.</title>
        <authorList>
            <person name="Tian X."/>
            <person name="Zhang Z."/>
            <person name="Yang T."/>
            <person name="Chen M."/>
            <person name="Li J."/>
            <person name="Chen F."/>
            <person name="Yang J."/>
            <person name="Li W."/>
            <person name="Zhang B."/>
            <person name="Zhang Z."/>
            <person name="Wu J."/>
            <person name="Zhang C."/>
            <person name="Long L."/>
            <person name="Xiao J."/>
        </authorList>
    </citation>
    <scope>NUCLEOTIDE SEQUENCE [LARGE SCALE GENOMIC DNA]</scope>
    <source>
        <strain evidence="3 4">SCSIO M10379</strain>
    </source>
</reference>
<accession>A0A1E7K0Q0</accession>
<name>A0A1E7K0Q0_9ACTN</name>
<feature type="signal peptide" evidence="2">
    <location>
        <begin position="1"/>
        <end position="22"/>
    </location>
</feature>
<proteinExistence type="predicted"/>
<dbReference type="Proteomes" id="UP000175829">
    <property type="component" value="Unassembled WGS sequence"/>
</dbReference>
<protein>
    <recommendedName>
        <fullName evidence="5">Secreted protein</fullName>
    </recommendedName>
</protein>
<keyword evidence="2" id="KW-0732">Signal</keyword>
<dbReference type="PATRIC" id="fig|943816.4.peg.539"/>
<dbReference type="InterPro" id="IPR043777">
    <property type="entry name" value="DUF5719"/>
</dbReference>
<organism evidence="3 4">
    <name type="scientific">Streptomyces qinglanensis</name>
    <dbReference type="NCBI Taxonomy" id="943816"/>
    <lineage>
        <taxon>Bacteria</taxon>
        <taxon>Bacillati</taxon>
        <taxon>Actinomycetota</taxon>
        <taxon>Actinomycetes</taxon>
        <taxon>Kitasatosporales</taxon>
        <taxon>Streptomycetaceae</taxon>
        <taxon>Streptomyces</taxon>
    </lineage>
</organism>
<comment type="caution">
    <text evidence="3">The sequence shown here is derived from an EMBL/GenBank/DDBJ whole genome shotgun (WGS) entry which is preliminary data.</text>
</comment>
<evidence type="ECO:0000256" key="2">
    <source>
        <dbReference type="SAM" id="SignalP"/>
    </source>
</evidence>
<feature type="compositionally biased region" description="Acidic residues" evidence="1">
    <location>
        <begin position="92"/>
        <end position="105"/>
    </location>
</feature>
<gene>
    <name evidence="3" type="ORF">AN217_05925</name>
</gene>
<feature type="chain" id="PRO_5038654634" description="Secreted protein" evidence="2">
    <location>
        <begin position="23"/>
        <end position="553"/>
    </location>
</feature>
<feature type="region of interest" description="Disordered" evidence="1">
    <location>
        <begin position="26"/>
        <end position="186"/>
    </location>
</feature>
<feature type="compositionally biased region" description="Low complexity" evidence="1">
    <location>
        <begin position="26"/>
        <end position="41"/>
    </location>
</feature>
<sequence>MNRTVLSVGAVAVALAAVTGVAALTAPEEAASSAESVGTAARKPVERSTLVCPSPSTSDVAETAYEAFTPKGGPGKKGSAALYAAERADPQDPADGEENGESDSEESGKDKNQDKNQDDAKDDAKDGDSEDGGGSEGGASGEDAAGKGNGKPFLSLSSPGTPVAAETDDSEAPALTGTADGPFAPGWTVQQTTTVAAGAGRGLQGTSCSVPDTSFWFPGAGTAEGRQDHVHLTNPDSTPAVVDLELYGKEGKEKAGQGSGKGITVPPHATVPVLLSTLTPEPVTNVTLHVIARSGRVGALIQSSDRKLGGDWLAPSADPGPGQVLPGIPEDATAVRLSVLAPGGADADLKVQLAGKSGRISPAGHESLHVKAGMVTTVDLKGLIKGEAGSLVLSPAEDGDDAPDVVAAARVLRGKGSKQETAFIPATAPVQKRATAAGNTASGTTLALAAPEGGAKVRVTASPGSGGGSPKSTTVTLKGHTTKAFTPPRPADGKGGYAVTVERLSGGPVYASRTLEHEQSGVPGFTVQTLPDDRSTVAVPESAQDLSVLNDDE</sequence>
<dbReference type="RefSeq" id="WP_069991032.1">
    <property type="nucleotide sequence ID" value="NZ_LJGV01000022.1"/>
</dbReference>
<evidence type="ECO:0000313" key="3">
    <source>
        <dbReference type="EMBL" id="OEU97480.1"/>
    </source>
</evidence>
<evidence type="ECO:0008006" key="5">
    <source>
        <dbReference type="Google" id="ProtNLM"/>
    </source>
</evidence>
<feature type="compositionally biased region" description="Basic and acidic residues" evidence="1">
    <location>
        <begin position="106"/>
        <end position="127"/>
    </location>
</feature>
<evidence type="ECO:0000256" key="1">
    <source>
        <dbReference type="SAM" id="MobiDB-lite"/>
    </source>
</evidence>
<dbReference type="AlphaFoldDB" id="A0A1E7K0Q0"/>
<feature type="region of interest" description="Disordered" evidence="1">
    <location>
        <begin position="514"/>
        <end position="553"/>
    </location>
</feature>